<feature type="region of interest" description="Disordered" evidence="1">
    <location>
        <begin position="220"/>
        <end position="243"/>
    </location>
</feature>
<feature type="region of interest" description="Disordered" evidence="1">
    <location>
        <begin position="146"/>
        <end position="195"/>
    </location>
</feature>
<organism evidence="2 3">
    <name type="scientific">Bifidobacterium bifidum</name>
    <dbReference type="NCBI Taxonomy" id="1681"/>
    <lineage>
        <taxon>Bacteria</taxon>
        <taxon>Bacillati</taxon>
        <taxon>Actinomycetota</taxon>
        <taxon>Actinomycetes</taxon>
        <taxon>Bifidobacteriales</taxon>
        <taxon>Bifidobacteriaceae</taxon>
        <taxon>Bifidobacterium</taxon>
    </lineage>
</organism>
<evidence type="ECO:0000256" key="1">
    <source>
        <dbReference type="SAM" id="MobiDB-lite"/>
    </source>
</evidence>
<sequence length="267" mass="29305">MSFDLKMRGYDPEQVDKRIEELTGQNSQLGNQVKTLTEELDSATKTIDATNTRANNLQQKLAELADNYQKLYHTATALQTKNQELERKTSQPLDYASVGRAAKAMIDEATAKAKTVLDNAKAEAERLTRESEQKASELTATTLEKSKQQLADAAHQAEQAVNTAKTEAERITTTARKQADDMKSEATGRADREQQRLEGYRASINAIREQVEEIGRIIDSGATTTRASRPAPMPQDAPNLDMGDATIAMKPTKTTDAEDGNPAAPRP</sequence>
<comment type="caution">
    <text evidence="2">The sequence shown here is derived from an EMBL/GenBank/DDBJ whole genome shotgun (WGS) entry which is preliminary data.</text>
</comment>
<accession>A0A415C2Y6</accession>
<dbReference type="Proteomes" id="UP000283727">
    <property type="component" value="Unassembled WGS sequence"/>
</dbReference>
<dbReference type="RefSeq" id="WP_117658416.1">
    <property type="nucleotide sequence ID" value="NZ_QRLK01000009.1"/>
</dbReference>
<name>A0A415C2Y6_BIFBI</name>
<protein>
    <recommendedName>
        <fullName evidence="4">Cell division protein</fullName>
    </recommendedName>
</protein>
<dbReference type="AlphaFoldDB" id="A0A415C2Y6"/>
<feature type="compositionally biased region" description="Polar residues" evidence="1">
    <location>
        <begin position="159"/>
        <end position="176"/>
    </location>
</feature>
<reference evidence="2 3" key="1">
    <citation type="submission" date="2018-08" db="EMBL/GenBank/DDBJ databases">
        <title>A genome reference for cultivated species of the human gut microbiota.</title>
        <authorList>
            <person name="Zou Y."/>
            <person name="Xue W."/>
            <person name="Luo G."/>
        </authorList>
    </citation>
    <scope>NUCLEOTIDE SEQUENCE [LARGE SCALE GENOMIC DNA]</scope>
    <source>
        <strain evidence="2 3">AM12-10</strain>
    </source>
</reference>
<feature type="compositionally biased region" description="Basic and acidic residues" evidence="1">
    <location>
        <begin position="177"/>
        <end position="195"/>
    </location>
</feature>
<gene>
    <name evidence="2" type="ORF">DW137_09370</name>
</gene>
<dbReference type="EMBL" id="QRLR01000006">
    <property type="protein sequence ID" value="RHJ22031.1"/>
    <property type="molecule type" value="Genomic_DNA"/>
</dbReference>
<evidence type="ECO:0000313" key="3">
    <source>
        <dbReference type="Proteomes" id="UP000283727"/>
    </source>
</evidence>
<evidence type="ECO:0008006" key="4">
    <source>
        <dbReference type="Google" id="ProtNLM"/>
    </source>
</evidence>
<evidence type="ECO:0000313" key="2">
    <source>
        <dbReference type="EMBL" id="RHJ22031.1"/>
    </source>
</evidence>
<proteinExistence type="predicted"/>
<dbReference type="Gene3D" id="1.20.5.340">
    <property type="match status" value="1"/>
</dbReference>